<dbReference type="AlphaFoldDB" id="A0A9P8A4J5"/>
<dbReference type="PANTHER" id="PTHR43364">
    <property type="entry name" value="NADH-SPECIFIC METHYLGLYOXAL REDUCTASE-RELATED"/>
    <property type="match status" value="1"/>
</dbReference>
<evidence type="ECO:0000313" key="3">
    <source>
        <dbReference type="EMBL" id="KAG9324718.1"/>
    </source>
</evidence>
<dbReference type="GO" id="GO:0005829">
    <property type="term" value="C:cytosol"/>
    <property type="evidence" value="ECO:0007669"/>
    <property type="project" value="UniProtKB-ARBA"/>
</dbReference>
<dbReference type="FunFam" id="3.20.20.100:FF:000004">
    <property type="entry name" value="Oxidoreductase, aldo/keto reductase"/>
    <property type="match status" value="1"/>
</dbReference>
<keyword evidence="1" id="KW-0560">Oxidoreductase</keyword>
<comment type="caution">
    <text evidence="3">The sequence shown here is derived from an EMBL/GenBank/DDBJ whole genome shotgun (WGS) entry which is preliminary data.</text>
</comment>
<gene>
    <name evidence="3" type="ORF">KVV02_002496</name>
</gene>
<dbReference type="EMBL" id="JAIFTL010000058">
    <property type="protein sequence ID" value="KAG9324718.1"/>
    <property type="molecule type" value="Genomic_DNA"/>
</dbReference>
<protein>
    <recommendedName>
        <fullName evidence="2">NADP-dependent oxidoreductase domain-containing protein</fullName>
    </recommendedName>
</protein>
<dbReference type="InterPro" id="IPR050523">
    <property type="entry name" value="AKR_Detox_Biosynth"/>
</dbReference>
<dbReference type="InterPro" id="IPR036812">
    <property type="entry name" value="NAD(P)_OxRdtase_dom_sf"/>
</dbReference>
<feature type="domain" description="NADP-dependent oxidoreductase" evidence="2">
    <location>
        <begin position="31"/>
        <end position="336"/>
    </location>
</feature>
<evidence type="ECO:0000313" key="4">
    <source>
        <dbReference type="Proteomes" id="UP000717515"/>
    </source>
</evidence>
<evidence type="ECO:0000259" key="2">
    <source>
        <dbReference type="Pfam" id="PF00248"/>
    </source>
</evidence>
<dbReference type="Proteomes" id="UP000717515">
    <property type="component" value="Unassembled WGS sequence"/>
</dbReference>
<evidence type="ECO:0000256" key="1">
    <source>
        <dbReference type="ARBA" id="ARBA00023002"/>
    </source>
</evidence>
<dbReference type="CDD" id="cd19080">
    <property type="entry name" value="AKR_AKR9A_9B"/>
    <property type="match status" value="1"/>
</dbReference>
<proteinExistence type="predicted"/>
<sequence>MKDTLDSPINKTLTALDKYVLLGKSGLRVSPLSLGTMTFGEEWGFGNNKEACKKIFDTYYERGGNFYDTANIYTNGDSERFLGEYMADKRSECVIATKYSINPSTTEAMAGRFNRPNPNAGGNHRKNMVESLDASLKRLGTGYVDILYVHLWEYRTPIQEVMRALDDVVRAGKALYVAVSDTPSWVVSSANTMADLRSLTPFIGFQTRYNLLNRSLESDIQPMCADMGLGIIPWSILAEGFLSGKHSKNMQDSSSKRQGFVKGHFKDDKNWQILDEVKAIAIECNRTPAQVAVNWMLQKPGITSPLVGARTLEQLEDNLGALEFTLSEEQMARLDLVSNPKEWPFPQDVARNLERFTGLGLEIEMPRQFHALQKLRTSKI</sequence>
<accession>A0A9P8A4J5</accession>
<dbReference type="Pfam" id="PF00248">
    <property type="entry name" value="Aldo_ket_red"/>
    <property type="match status" value="1"/>
</dbReference>
<dbReference type="Gene3D" id="3.20.20.100">
    <property type="entry name" value="NADP-dependent oxidoreductase domain"/>
    <property type="match status" value="1"/>
</dbReference>
<dbReference type="InterPro" id="IPR023210">
    <property type="entry name" value="NADP_OxRdtase_dom"/>
</dbReference>
<organism evidence="3 4">
    <name type="scientific">Mortierella alpina</name>
    <name type="common">Oleaginous fungus</name>
    <name type="synonym">Mortierella renispora</name>
    <dbReference type="NCBI Taxonomy" id="64518"/>
    <lineage>
        <taxon>Eukaryota</taxon>
        <taxon>Fungi</taxon>
        <taxon>Fungi incertae sedis</taxon>
        <taxon>Mucoromycota</taxon>
        <taxon>Mortierellomycotina</taxon>
        <taxon>Mortierellomycetes</taxon>
        <taxon>Mortierellales</taxon>
        <taxon>Mortierellaceae</taxon>
        <taxon>Mortierella</taxon>
    </lineage>
</organism>
<dbReference type="GO" id="GO:0016491">
    <property type="term" value="F:oxidoreductase activity"/>
    <property type="evidence" value="ECO:0007669"/>
    <property type="project" value="UniProtKB-KW"/>
</dbReference>
<dbReference type="SUPFAM" id="SSF51430">
    <property type="entry name" value="NAD(P)-linked oxidoreductase"/>
    <property type="match status" value="1"/>
</dbReference>
<name>A0A9P8A4J5_MORAP</name>
<reference evidence="3" key="1">
    <citation type="submission" date="2021-07" db="EMBL/GenBank/DDBJ databases">
        <title>Draft genome of Mortierella alpina, strain LL118, isolated from an aspen leaf litter sample.</title>
        <authorList>
            <person name="Yang S."/>
            <person name="Vinatzer B.A."/>
        </authorList>
    </citation>
    <scope>NUCLEOTIDE SEQUENCE</scope>
    <source>
        <strain evidence="3">LL118</strain>
    </source>
</reference>
<dbReference type="PANTHER" id="PTHR43364:SF4">
    <property type="entry name" value="NAD(P)-LINKED OXIDOREDUCTASE SUPERFAMILY PROTEIN"/>
    <property type="match status" value="1"/>
</dbReference>